<dbReference type="AlphaFoldDB" id="T1JVQ9"/>
<dbReference type="Proteomes" id="UP000015104">
    <property type="component" value="Unassembled WGS sequence"/>
</dbReference>
<dbReference type="EMBL" id="CAEY01000796">
    <property type="status" value="NOT_ANNOTATED_CDS"/>
    <property type="molecule type" value="Genomic_DNA"/>
</dbReference>
<reference evidence="2" key="1">
    <citation type="submission" date="2011-08" db="EMBL/GenBank/DDBJ databases">
        <authorList>
            <person name="Rombauts S."/>
        </authorList>
    </citation>
    <scope>NUCLEOTIDE SEQUENCE</scope>
    <source>
        <strain evidence="2">London</strain>
    </source>
</reference>
<accession>T1JVQ9</accession>
<organism evidence="1 2">
    <name type="scientific">Tetranychus urticae</name>
    <name type="common">Two-spotted spider mite</name>
    <dbReference type="NCBI Taxonomy" id="32264"/>
    <lineage>
        <taxon>Eukaryota</taxon>
        <taxon>Metazoa</taxon>
        <taxon>Ecdysozoa</taxon>
        <taxon>Arthropoda</taxon>
        <taxon>Chelicerata</taxon>
        <taxon>Arachnida</taxon>
        <taxon>Acari</taxon>
        <taxon>Acariformes</taxon>
        <taxon>Trombidiformes</taxon>
        <taxon>Prostigmata</taxon>
        <taxon>Eleutherengona</taxon>
        <taxon>Raphignathae</taxon>
        <taxon>Tetranychoidea</taxon>
        <taxon>Tetranychidae</taxon>
        <taxon>Tetranychus</taxon>
    </lineage>
</organism>
<protein>
    <recommendedName>
        <fullName evidence="3">Endonuclease/exonuclease/phosphatase domain-containing protein</fullName>
    </recommendedName>
</protein>
<dbReference type="InterPro" id="IPR036691">
    <property type="entry name" value="Endo/exonu/phosph_ase_sf"/>
</dbReference>
<sequence>MSKVFILTFNLCSEIEMYSIVKTTISRIAADGLVFVGLQEITRASARSHNSPQQGRHQFKLEFYDGADMAIFYTRGAPKFHQFTTCNNMIQAIIHSEDIGFINTHRSPNMDRATVFDYYTNLLATICRMLNGGKDNDDKEFFSCQIFNYLMFKRLMFKSIIKKLRLVVHPTSDTYFDKEGNGHIYDYILHTENVVFSEAPEDFAGRKTDHIPIFIKCRLDPDQVIAKAPYGLFPNQKLSQYAISIANIHSWLA</sequence>
<dbReference type="EnsemblMetazoa" id="tetur02g05480.1">
    <property type="protein sequence ID" value="tetur02g05480.1"/>
    <property type="gene ID" value="tetur02g05480"/>
</dbReference>
<dbReference type="HOGENOM" id="CLU_1176767_0_0_1"/>
<evidence type="ECO:0000313" key="2">
    <source>
        <dbReference type="Proteomes" id="UP000015104"/>
    </source>
</evidence>
<keyword evidence="2" id="KW-1185">Reference proteome</keyword>
<evidence type="ECO:0008006" key="3">
    <source>
        <dbReference type="Google" id="ProtNLM"/>
    </source>
</evidence>
<reference evidence="1" key="2">
    <citation type="submission" date="2015-06" db="UniProtKB">
        <authorList>
            <consortium name="EnsemblMetazoa"/>
        </authorList>
    </citation>
    <scope>IDENTIFICATION</scope>
</reference>
<evidence type="ECO:0000313" key="1">
    <source>
        <dbReference type="EnsemblMetazoa" id="tetur02g05480.1"/>
    </source>
</evidence>
<dbReference type="SUPFAM" id="SSF56219">
    <property type="entry name" value="DNase I-like"/>
    <property type="match status" value="1"/>
</dbReference>
<name>T1JVQ9_TETUR</name>
<proteinExistence type="predicted"/>